<feature type="region of interest" description="Disordered" evidence="1">
    <location>
        <begin position="63"/>
        <end position="85"/>
    </location>
</feature>
<reference evidence="2 3" key="1">
    <citation type="journal article" date="2010" name="Science">
        <title>Genomic comparison of the ants Camponotus floridanus and Harpegnathos saltator.</title>
        <authorList>
            <person name="Bonasio R."/>
            <person name="Zhang G."/>
            <person name="Ye C."/>
            <person name="Mutti N.S."/>
            <person name="Fang X."/>
            <person name="Qin N."/>
            <person name="Donahue G."/>
            <person name="Yang P."/>
            <person name="Li Q."/>
            <person name="Li C."/>
            <person name="Zhang P."/>
            <person name="Huang Z."/>
            <person name="Berger S.L."/>
            <person name="Reinberg D."/>
            <person name="Wang J."/>
            <person name="Liebig J."/>
        </authorList>
    </citation>
    <scope>NUCLEOTIDE SEQUENCE [LARGE SCALE GENOMIC DNA]</scope>
    <source>
        <strain evidence="3">C129</strain>
    </source>
</reference>
<dbReference type="Proteomes" id="UP000000311">
    <property type="component" value="Unassembled WGS sequence"/>
</dbReference>
<sequence>MVQMMTVYWRWYNDIYADVDRRGPAWIGEEMTMVPAIPRCTGSGRSRDHRAVDRWFRCFQAPTRSTAGSPRGEKRSAHRGRRVGP</sequence>
<accession>E2AHB2</accession>
<dbReference type="InParanoid" id="E2AHB2"/>
<name>E2AHB2_CAMFO</name>
<keyword evidence="3" id="KW-1185">Reference proteome</keyword>
<evidence type="ECO:0000313" key="2">
    <source>
        <dbReference type="EMBL" id="EFN67229.1"/>
    </source>
</evidence>
<evidence type="ECO:0000313" key="3">
    <source>
        <dbReference type="Proteomes" id="UP000000311"/>
    </source>
</evidence>
<evidence type="ECO:0000256" key="1">
    <source>
        <dbReference type="SAM" id="MobiDB-lite"/>
    </source>
</evidence>
<dbReference type="AlphaFoldDB" id="E2AHB2"/>
<dbReference type="EMBL" id="GL439483">
    <property type="protein sequence ID" value="EFN67229.1"/>
    <property type="molecule type" value="Genomic_DNA"/>
</dbReference>
<organism evidence="3">
    <name type="scientific">Camponotus floridanus</name>
    <name type="common">Florida carpenter ant</name>
    <dbReference type="NCBI Taxonomy" id="104421"/>
    <lineage>
        <taxon>Eukaryota</taxon>
        <taxon>Metazoa</taxon>
        <taxon>Ecdysozoa</taxon>
        <taxon>Arthropoda</taxon>
        <taxon>Hexapoda</taxon>
        <taxon>Insecta</taxon>
        <taxon>Pterygota</taxon>
        <taxon>Neoptera</taxon>
        <taxon>Endopterygota</taxon>
        <taxon>Hymenoptera</taxon>
        <taxon>Apocrita</taxon>
        <taxon>Aculeata</taxon>
        <taxon>Formicoidea</taxon>
        <taxon>Formicidae</taxon>
        <taxon>Formicinae</taxon>
        <taxon>Camponotus</taxon>
    </lineage>
</organism>
<protein>
    <submittedName>
        <fullName evidence="2">Uncharacterized protein</fullName>
    </submittedName>
</protein>
<gene>
    <name evidence="2" type="ORF">EAG_09103</name>
</gene>
<proteinExistence type="predicted"/>
<feature type="compositionally biased region" description="Basic residues" evidence="1">
    <location>
        <begin position="76"/>
        <end position="85"/>
    </location>
</feature>